<dbReference type="EMBL" id="AEGR01000052">
    <property type="protein sequence ID" value="EGI77123.1"/>
    <property type="molecule type" value="Genomic_DNA"/>
</dbReference>
<sequence length="277" mass="29359">MNAAPTPGQLLLARLQELSSLGSALPCLCLRAVHAHHIKAVEVVRPTLIIPLQGTKRCRERGAWMQVQPGHMLLVPGARNLDMENIPDAQGGDYTAIAIGIETPTLEAARQLLQGQASSEPGHLASVALDDVAMALLHWADTVQQGETVFACHAMVGVVLRLHALGHGGLLAPVTPSLADQIRAMVVAEPARDWSSSDIEQALGLSGATLRRQLAASGTSLRELITGARLAQALTLLQSTRLPVKSVAMRVGYASTASFSKRFAERYGVEPSRVGSV</sequence>
<proteinExistence type="predicted"/>
<dbReference type="Proteomes" id="UP000016368">
    <property type="component" value="Unassembled WGS sequence"/>
</dbReference>
<dbReference type="Gene3D" id="1.10.10.60">
    <property type="entry name" value="Homeodomain-like"/>
    <property type="match status" value="1"/>
</dbReference>
<dbReference type="eggNOG" id="COG2207">
    <property type="taxonomic scope" value="Bacteria"/>
</dbReference>
<keyword evidence="2" id="KW-0238">DNA-binding</keyword>
<dbReference type="PROSITE" id="PS01124">
    <property type="entry name" value="HTH_ARAC_FAMILY_2"/>
    <property type="match status" value="1"/>
</dbReference>
<dbReference type="PANTHER" id="PTHR47894:SF4">
    <property type="entry name" value="HTH-TYPE TRANSCRIPTIONAL REGULATOR GADX"/>
    <property type="match status" value="1"/>
</dbReference>
<dbReference type="SUPFAM" id="SSF46689">
    <property type="entry name" value="Homeodomain-like"/>
    <property type="match status" value="1"/>
</dbReference>
<evidence type="ECO:0000256" key="3">
    <source>
        <dbReference type="ARBA" id="ARBA00023163"/>
    </source>
</evidence>
<dbReference type="PANTHER" id="PTHR47894">
    <property type="entry name" value="HTH-TYPE TRANSCRIPTIONAL REGULATOR GADX"/>
    <property type="match status" value="1"/>
</dbReference>
<name>F3KSQ4_9BURK</name>
<dbReference type="GO" id="GO:0000976">
    <property type="term" value="F:transcription cis-regulatory region binding"/>
    <property type="evidence" value="ECO:0007669"/>
    <property type="project" value="TreeGrafter"/>
</dbReference>
<evidence type="ECO:0000313" key="6">
    <source>
        <dbReference type="Proteomes" id="UP000016368"/>
    </source>
</evidence>
<dbReference type="AlphaFoldDB" id="F3KSQ4"/>
<accession>F3KSQ4</accession>
<evidence type="ECO:0000259" key="4">
    <source>
        <dbReference type="PROSITE" id="PS01124"/>
    </source>
</evidence>
<keyword evidence="6" id="KW-1185">Reference proteome</keyword>
<dbReference type="GO" id="GO:0003700">
    <property type="term" value="F:DNA-binding transcription factor activity"/>
    <property type="evidence" value="ECO:0007669"/>
    <property type="project" value="InterPro"/>
</dbReference>
<gene>
    <name evidence="5" type="ORF">HGR_07416</name>
</gene>
<evidence type="ECO:0000256" key="2">
    <source>
        <dbReference type="ARBA" id="ARBA00023125"/>
    </source>
</evidence>
<feature type="domain" description="HTH araC/xylS-type" evidence="4">
    <location>
        <begin position="180"/>
        <end position="277"/>
    </location>
</feature>
<dbReference type="STRING" id="887062.HGR_07416"/>
<protein>
    <submittedName>
        <fullName evidence="5">AraC family transcriptional regulator</fullName>
    </submittedName>
</protein>
<evidence type="ECO:0000313" key="5">
    <source>
        <dbReference type="EMBL" id="EGI77123.1"/>
    </source>
</evidence>
<dbReference type="RefSeq" id="WP_006297519.1">
    <property type="nucleotide sequence ID" value="NZ_AEGR01000052.1"/>
</dbReference>
<organism evidence="5 6">
    <name type="scientific">Hylemonella gracilis ATCC 19624</name>
    <dbReference type="NCBI Taxonomy" id="887062"/>
    <lineage>
        <taxon>Bacteria</taxon>
        <taxon>Pseudomonadati</taxon>
        <taxon>Pseudomonadota</taxon>
        <taxon>Betaproteobacteria</taxon>
        <taxon>Burkholderiales</taxon>
        <taxon>Comamonadaceae</taxon>
        <taxon>Hylemonella</taxon>
    </lineage>
</organism>
<keyword evidence="1" id="KW-0805">Transcription regulation</keyword>
<dbReference type="InterPro" id="IPR018060">
    <property type="entry name" value="HTH_AraC"/>
</dbReference>
<dbReference type="InterPro" id="IPR009057">
    <property type="entry name" value="Homeodomain-like_sf"/>
</dbReference>
<evidence type="ECO:0000256" key="1">
    <source>
        <dbReference type="ARBA" id="ARBA00023015"/>
    </source>
</evidence>
<comment type="caution">
    <text evidence="5">The sequence shown here is derived from an EMBL/GenBank/DDBJ whole genome shotgun (WGS) entry which is preliminary data.</text>
</comment>
<dbReference type="GO" id="GO:0005829">
    <property type="term" value="C:cytosol"/>
    <property type="evidence" value="ECO:0007669"/>
    <property type="project" value="TreeGrafter"/>
</dbReference>
<dbReference type="Pfam" id="PF12833">
    <property type="entry name" value="HTH_18"/>
    <property type="match status" value="1"/>
</dbReference>
<dbReference type="SMART" id="SM00342">
    <property type="entry name" value="HTH_ARAC"/>
    <property type="match status" value="1"/>
</dbReference>
<keyword evidence="3" id="KW-0804">Transcription</keyword>
<reference evidence="5 6" key="1">
    <citation type="journal article" date="2011" name="EMBO J.">
        <title>Structural diversity of bacterial flagellar motors.</title>
        <authorList>
            <person name="Chen S."/>
            <person name="Beeby M."/>
            <person name="Murphy G.E."/>
            <person name="Leadbetter J.R."/>
            <person name="Hendrixson D.R."/>
            <person name="Briegel A."/>
            <person name="Li Z."/>
            <person name="Shi J."/>
            <person name="Tocheva E.I."/>
            <person name="Muller A."/>
            <person name="Dobro M.J."/>
            <person name="Jensen G.J."/>
        </authorList>
    </citation>
    <scope>NUCLEOTIDE SEQUENCE [LARGE SCALE GENOMIC DNA]</scope>
    <source>
        <strain evidence="5 6">ATCC 19624</strain>
    </source>
</reference>